<evidence type="ECO:0000313" key="1">
    <source>
        <dbReference type="EMBL" id="KAA6372515.1"/>
    </source>
</evidence>
<proteinExistence type="predicted"/>
<sequence length="113" mass="13296">MMCVVSGDPNQDYRQGFSLIIKDQKIFYQNFYKFVPDPNKDIYDDKKLLGVAYKYRGSSMIALAPKIYWLDQPFDKKEPEVIKLKELNLKLNPQINKEAYLQNIKEGTVVKDR</sequence>
<comment type="caution">
    <text evidence="1">The sequence shown here is derived from an EMBL/GenBank/DDBJ whole genome shotgun (WGS) entry which is preliminary data.</text>
</comment>
<protein>
    <submittedName>
        <fullName evidence="1">Uncharacterized protein</fullName>
    </submittedName>
</protein>
<organism evidence="1 2">
    <name type="scientific">Streblomastix strix</name>
    <dbReference type="NCBI Taxonomy" id="222440"/>
    <lineage>
        <taxon>Eukaryota</taxon>
        <taxon>Metamonada</taxon>
        <taxon>Preaxostyla</taxon>
        <taxon>Oxymonadida</taxon>
        <taxon>Streblomastigidae</taxon>
        <taxon>Streblomastix</taxon>
    </lineage>
</organism>
<dbReference type="AlphaFoldDB" id="A0A5J4URT3"/>
<name>A0A5J4URT3_9EUKA</name>
<dbReference type="EMBL" id="SNRW01013529">
    <property type="protein sequence ID" value="KAA6372515.1"/>
    <property type="molecule type" value="Genomic_DNA"/>
</dbReference>
<reference evidence="1 2" key="1">
    <citation type="submission" date="2019-03" db="EMBL/GenBank/DDBJ databases">
        <title>Single cell metagenomics reveals metabolic interactions within the superorganism composed of flagellate Streblomastix strix and complex community of Bacteroidetes bacteria on its surface.</title>
        <authorList>
            <person name="Treitli S.C."/>
            <person name="Kolisko M."/>
            <person name="Husnik F."/>
            <person name="Keeling P."/>
            <person name="Hampl V."/>
        </authorList>
    </citation>
    <scope>NUCLEOTIDE SEQUENCE [LARGE SCALE GENOMIC DNA]</scope>
    <source>
        <strain evidence="1">ST1C</strain>
    </source>
</reference>
<gene>
    <name evidence="1" type="ORF">EZS28_031958</name>
</gene>
<dbReference type="Proteomes" id="UP000324800">
    <property type="component" value="Unassembled WGS sequence"/>
</dbReference>
<accession>A0A5J4URT3</accession>
<evidence type="ECO:0000313" key="2">
    <source>
        <dbReference type="Proteomes" id="UP000324800"/>
    </source>
</evidence>